<dbReference type="AlphaFoldDB" id="A0A7C1FSV2"/>
<evidence type="ECO:0000313" key="2">
    <source>
        <dbReference type="EMBL" id="HDX30711.1"/>
    </source>
</evidence>
<gene>
    <name evidence="2" type="ORF">ENQ20_04370</name>
</gene>
<accession>A0A7C1FSV2</accession>
<dbReference type="SUPFAM" id="SSF55718">
    <property type="entry name" value="SCP-like"/>
    <property type="match status" value="1"/>
</dbReference>
<organism evidence="2">
    <name type="scientific">Caldilinea aerophila</name>
    <dbReference type="NCBI Taxonomy" id="133453"/>
    <lineage>
        <taxon>Bacteria</taxon>
        <taxon>Bacillati</taxon>
        <taxon>Chloroflexota</taxon>
        <taxon>Caldilineae</taxon>
        <taxon>Caldilineales</taxon>
        <taxon>Caldilineaceae</taxon>
        <taxon>Caldilinea</taxon>
    </lineage>
</organism>
<dbReference type="Gene3D" id="3.30.1050.10">
    <property type="entry name" value="SCP2 sterol-binding domain"/>
    <property type="match status" value="1"/>
</dbReference>
<proteinExistence type="predicted"/>
<dbReference type="InterPro" id="IPR036527">
    <property type="entry name" value="SCP2_sterol-bd_dom_sf"/>
</dbReference>
<evidence type="ECO:0000259" key="1">
    <source>
        <dbReference type="Pfam" id="PF02036"/>
    </source>
</evidence>
<feature type="domain" description="SCP2" evidence="1">
    <location>
        <begin position="13"/>
        <end position="113"/>
    </location>
</feature>
<reference evidence="2" key="1">
    <citation type="journal article" date="2020" name="mSystems">
        <title>Genome- and Community-Level Interaction Insights into Carbon Utilization and Element Cycling Functions of Hydrothermarchaeota in Hydrothermal Sediment.</title>
        <authorList>
            <person name="Zhou Z."/>
            <person name="Liu Y."/>
            <person name="Xu W."/>
            <person name="Pan J."/>
            <person name="Luo Z.H."/>
            <person name="Li M."/>
        </authorList>
    </citation>
    <scope>NUCLEOTIDE SEQUENCE [LARGE SCALE GENOMIC DNA]</scope>
    <source>
        <strain evidence="2">SpSt-289</strain>
    </source>
</reference>
<comment type="caution">
    <text evidence="2">The sequence shown here is derived from an EMBL/GenBank/DDBJ whole genome shotgun (WGS) entry which is preliminary data.</text>
</comment>
<dbReference type="EMBL" id="DSMG01000049">
    <property type="protein sequence ID" value="HDX30711.1"/>
    <property type="molecule type" value="Genomic_DNA"/>
</dbReference>
<dbReference type="InterPro" id="IPR003033">
    <property type="entry name" value="SCP2_sterol-bd_dom"/>
</dbReference>
<sequence length="129" mass="14590">MSYKFPSPEWVKAFEEQINSSDAYANAAKTWEGDITLIIEGGPAIYLDLWHGKCRAAEYLTDPHVKHPEFKITADIEKWKKVLAGKLDPVQGMVTRQLKLDGNLVKIMKNVKAAQELVRCATRVPTTFE</sequence>
<protein>
    <recommendedName>
        <fullName evidence="1">SCP2 domain-containing protein</fullName>
    </recommendedName>
</protein>
<dbReference type="Pfam" id="PF02036">
    <property type="entry name" value="SCP2"/>
    <property type="match status" value="1"/>
</dbReference>
<name>A0A7C1FSV2_9CHLR</name>